<evidence type="ECO:0000256" key="1">
    <source>
        <dbReference type="SAM" id="Phobius"/>
    </source>
</evidence>
<protein>
    <submittedName>
        <fullName evidence="2">Uncharacterized protein</fullName>
    </submittedName>
</protein>
<dbReference type="EMBL" id="MU151538">
    <property type="protein sequence ID" value="KAF9442970.1"/>
    <property type="molecule type" value="Genomic_DNA"/>
</dbReference>
<accession>A0A9P5X4A4</accession>
<keyword evidence="1" id="KW-0472">Membrane</keyword>
<dbReference type="Proteomes" id="UP000807342">
    <property type="component" value="Unassembled WGS sequence"/>
</dbReference>
<evidence type="ECO:0000313" key="2">
    <source>
        <dbReference type="EMBL" id="KAF9442970.1"/>
    </source>
</evidence>
<feature type="transmembrane region" description="Helical" evidence="1">
    <location>
        <begin position="152"/>
        <end position="174"/>
    </location>
</feature>
<keyword evidence="1" id="KW-1133">Transmembrane helix</keyword>
<dbReference type="OrthoDB" id="3045811at2759"/>
<evidence type="ECO:0000313" key="3">
    <source>
        <dbReference type="Proteomes" id="UP000807342"/>
    </source>
</evidence>
<organism evidence="2 3">
    <name type="scientific">Macrolepiota fuliginosa MF-IS2</name>
    <dbReference type="NCBI Taxonomy" id="1400762"/>
    <lineage>
        <taxon>Eukaryota</taxon>
        <taxon>Fungi</taxon>
        <taxon>Dikarya</taxon>
        <taxon>Basidiomycota</taxon>
        <taxon>Agaricomycotina</taxon>
        <taxon>Agaricomycetes</taxon>
        <taxon>Agaricomycetidae</taxon>
        <taxon>Agaricales</taxon>
        <taxon>Agaricineae</taxon>
        <taxon>Agaricaceae</taxon>
        <taxon>Macrolepiota</taxon>
    </lineage>
</organism>
<feature type="transmembrane region" description="Helical" evidence="1">
    <location>
        <begin position="108"/>
        <end position="132"/>
    </location>
</feature>
<keyword evidence="3" id="KW-1185">Reference proteome</keyword>
<dbReference type="AlphaFoldDB" id="A0A9P5X4A4"/>
<feature type="transmembrane region" description="Helical" evidence="1">
    <location>
        <begin position="70"/>
        <end position="96"/>
    </location>
</feature>
<keyword evidence="1" id="KW-0812">Transmembrane</keyword>
<comment type="caution">
    <text evidence="2">The sequence shown here is derived from an EMBL/GenBank/DDBJ whole genome shotgun (WGS) entry which is preliminary data.</text>
</comment>
<sequence length="216" mass="23755">MCHKTNHIPAAPGPCMFQLRDKRSYSMMSRLFGGLIRLGFLTPCNPPSLYLRRGNMDNNVIRAPPDIITLYAIGGITQALFIGGLVTLGVTCLVLLSRKSQEDTAQRGFWRMYIVLLIFVNLGFLSTSFLLLRKLIYSGAGVLENQLCNGGMVLIASFTDGVLVSVNLLVTATLPDMLFVEGMAMLHGTESFRTWSLAITECLLDPPFMSVGHNYG</sequence>
<reference evidence="2" key="1">
    <citation type="submission" date="2020-11" db="EMBL/GenBank/DDBJ databases">
        <authorList>
            <consortium name="DOE Joint Genome Institute"/>
            <person name="Ahrendt S."/>
            <person name="Riley R."/>
            <person name="Andreopoulos W."/>
            <person name="Labutti K."/>
            <person name="Pangilinan J."/>
            <person name="Ruiz-Duenas F.J."/>
            <person name="Barrasa J.M."/>
            <person name="Sanchez-Garcia M."/>
            <person name="Camarero S."/>
            <person name="Miyauchi S."/>
            <person name="Serrano A."/>
            <person name="Linde D."/>
            <person name="Babiker R."/>
            <person name="Drula E."/>
            <person name="Ayuso-Fernandez I."/>
            <person name="Pacheco R."/>
            <person name="Padilla G."/>
            <person name="Ferreira P."/>
            <person name="Barriuso J."/>
            <person name="Kellner H."/>
            <person name="Castanera R."/>
            <person name="Alfaro M."/>
            <person name="Ramirez L."/>
            <person name="Pisabarro A.G."/>
            <person name="Kuo A."/>
            <person name="Tritt A."/>
            <person name="Lipzen A."/>
            <person name="He G."/>
            <person name="Yan M."/>
            <person name="Ng V."/>
            <person name="Cullen D."/>
            <person name="Martin F."/>
            <person name="Rosso M.-N."/>
            <person name="Henrissat B."/>
            <person name="Hibbett D."/>
            <person name="Martinez A.T."/>
            <person name="Grigoriev I.V."/>
        </authorList>
    </citation>
    <scope>NUCLEOTIDE SEQUENCE</scope>
    <source>
        <strain evidence="2">MF-IS2</strain>
    </source>
</reference>
<name>A0A9P5X4A4_9AGAR</name>
<proteinExistence type="predicted"/>
<gene>
    <name evidence="2" type="ORF">P691DRAFT_439464</name>
</gene>